<organism evidence="2 3">
    <name type="scientific">Ricinus communis</name>
    <name type="common">Castor bean</name>
    <dbReference type="NCBI Taxonomy" id="3988"/>
    <lineage>
        <taxon>Eukaryota</taxon>
        <taxon>Viridiplantae</taxon>
        <taxon>Streptophyta</taxon>
        <taxon>Embryophyta</taxon>
        <taxon>Tracheophyta</taxon>
        <taxon>Spermatophyta</taxon>
        <taxon>Magnoliopsida</taxon>
        <taxon>eudicotyledons</taxon>
        <taxon>Gunneridae</taxon>
        <taxon>Pentapetalae</taxon>
        <taxon>rosids</taxon>
        <taxon>fabids</taxon>
        <taxon>Malpighiales</taxon>
        <taxon>Euphorbiaceae</taxon>
        <taxon>Acalyphoideae</taxon>
        <taxon>Acalypheae</taxon>
        <taxon>Ricinus</taxon>
    </lineage>
</organism>
<accession>B9S788</accession>
<evidence type="ECO:0000313" key="2">
    <source>
        <dbReference type="EMBL" id="EEF40493.1"/>
    </source>
</evidence>
<protein>
    <submittedName>
        <fullName evidence="2">Uncharacterized protein</fullName>
    </submittedName>
</protein>
<proteinExistence type="predicted"/>
<reference evidence="3" key="1">
    <citation type="journal article" date="2010" name="Nat. Biotechnol.">
        <title>Draft genome sequence of the oilseed species Ricinus communis.</title>
        <authorList>
            <person name="Chan A.P."/>
            <person name="Crabtree J."/>
            <person name="Zhao Q."/>
            <person name="Lorenzi H."/>
            <person name="Orvis J."/>
            <person name="Puiu D."/>
            <person name="Melake-Berhan A."/>
            <person name="Jones K.M."/>
            <person name="Redman J."/>
            <person name="Chen G."/>
            <person name="Cahoon E.B."/>
            <person name="Gedil M."/>
            <person name="Stanke M."/>
            <person name="Haas B.J."/>
            <person name="Wortman J.R."/>
            <person name="Fraser-Liggett C.M."/>
            <person name="Ravel J."/>
            <person name="Rabinowicz P.D."/>
        </authorList>
    </citation>
    <scope>NUCLEOTIDE SEQUENCE [LARGE SCALE GENOMIC DNA]</scope>
    <source>
        <strain evidence="3">cv. Hale</strain>
    </source>
</reference>
<name>B9S788_RICCO</name>
<dbReference type="InParanoid" id="B9S788"/>
<keyword evidence="3" id="KW-1185">Reference proteome</keyword>
<keyword evidence="1" id="KW-0732">Signal</keyword>
<feature type="chain" id="PRO_5002891608" evidence="1">
    <location>
        <begin position="28"/>
        <end position="73"/>
    </location>
</feature>
<dbReference type="Proteomes" id="UP000008311">
    <property type="component" value="Unassembled WGS sequence"/>
</dbReference>
<gene>
    <name evidence="2" type="ORF">RCOM_0774530</name>
</gene>
<feature type="signal peptide" evidence="1">
    <location>
        <begin position="1"/>
        <end position="27"/>
    </location>
</feature>
<dbReference type="EMBL" id="EQ973884">
    <property type="protein sequence ID" value="EEF40493.1"/>
    <property type="molecule type" value="Genomic_DNA"/>
</dbReference>
<evidence type="ECO:0000313" key="3">
    <source>
        <dbReference type="Proteomes" id="UP000008311"/>
    </source>
</evidence>
<evidence type="ECO:0000256" key="1">
    <source>
        <dbReference type="SAM" id="SignalP"/>
    </source>
</evidence>
<dbReference type="AlphaFoldDB" id="B9S788"/>
<sequence length="73" mass="8220">MASKSFTTVGIIILLLLSLSSFEIVCAGRTKIFKHREKTITGEHQNLKKNEIYAEIHDSPSDQHNNQPPNSNK</sequence>